<evidence type="ECO:0000313" key="1">
    <source>
        <dbReference type="EMBL" id="KAI9453368.1"/>
    </source>
</evidence>
<dbReference type="EMBL" id="JAGFNK010000305">
    <property type="protein sequence ID" value="KAI9453368.1"/>
    <property type="molecule type" value="Genomic_DNA"/>
</dbReference>
<gene>
    <name evidence="1" type="ORF">F5148DRAFT_476576</name>
</gene>
<sequence>MHLITSPLFPSTITRPIHTDHSAPDSLRQQDPPAQHLIAPCSALTPASDHASLPPHRIFGPVPHCRPPETALPMPPPSSCILALDEGTTPRLLKLLGASVTDPTLTNMKMKTWSARTYLSRKPIDFPERVRIANASRCVLSPPTDAITERRCCLASPASTNSESRSSFYFWYLDPVCPSDEMLFSGENVCKRCRSGKHDCIVKGRKPRIASNFKICLPFSLSIALSPKMPNSAKPRALSFSVSSSDDDDECSFSPFSKRNIFMPR</sequence>
<keyword evidence="2" id="KW-1185">Reference proteome</keyword>
<proteinExistence type="predicted"/>
<protein>
    <submittedName>
        <fullName evidence="1">Uncharacterized protein</fullName>
    </submittedName>
</protein>
<name>A0ACC0TY96_9AGAM</name>
<accession>A0ACC0TY96</accession>
<evidence type="ECO:0000313" key="2">
    <source>
        <dbReference type="Proteomes" id="UP001207468"/>
    </source>
</evidence>
<dbReference type="Proteomes" id="UP001207468">
    <property type="component" value="Unassembled WGS sequence"/>
</dbReference>
<comment type="caution">
    <text evidence="1">The sequence shown here is derived from an EMBL/GenBank/DDBJ whole genome shotgun (WGS) entry which is preliminary data.</text>
</comment>
<organism evidence="1 2">
    <name type="scientific">Russula earlei</name>
    <dbReference type="NCBI Taxonomy" id="71964"/>
    <lineage>
        <taxon>Eukaryota</taxon>
        <taxon>Fungi</taxon>
        <taxon>Dikarya</taxon>
        <taxon>Basidiomycota</taxon>
        <taxon>Agaricomycotina</taxon>
        <taxon>Agaricomycetes</taxon>
        <taxon>Russulales</taxon>
        <taxon>Russulaceae</taxon>
        <taxon>Russula</taxon>
    </lineage>
</organism>
<reference evidence="1" key="1">
    <citation type="submission" date="2021-03" db="EMBL/GenBank/DDBJ databases">
        <title>Evolutionary priming and transition to the ectomycorrhizal habit in an iconic lineage of mushroom-forming fungi: is preadaptation a requirement?</title>
        <authorList>
            <consortium name="DOE Joint Genome Institute"/>
            <person name="Looney B.P."/>
            <person name="Miyauchi S."/>
            <person name="Morin E."/>
            <person name="Drula E."/>
            <person name="Courty P.E."/>
            <person name="Chicoki N."/>
            <person name="Fauchery L."/>
            <person name="Kohler A."/>
            <person name="Kuo A."/>
            <person name="LaButti K."/>
            <person name="Pangilinan J."/>
            <person name="Lipzen A."/>
            <person name="Riley R."/>
            <person name="Andreopoulos W."/>
            <person name="He G."/>
            <person name="Johnson J."/>
            <person name="Barry K.W."/>
            <person name="Grigoriev I.V."/>
            <person name="Nagy L."/>
            <person name="Hibbett D."/>
            <person name="Henrissat B."/>
            <person name="Matheny P.B."/>
            <person name="Labbe J."/>
            <person name="Martin A.F."/>
        </authorList>
    </citation>
    <scope>NUCLEOTIDE SEQUENCE</scope>
    <source>
        <strain evidence="1">BPL698</strain>
    </source>
</reference>